<evidence type="ECO:0000313" key="1">
    <source>
        <dbReference type="WBParaSite" id="HPLM_0000543501-mRNA-1"/>
    </source>
</evidence>
<protein>
    <submittedName>
        <fullName evidence="1">DDE_Tnp_1_7 domain-containing protein</fullName>
    </submittedName>
</protein>
<sequence length="70" mass="8140">LYRKRNFNENKYSPKSFLIAFDHLQDFVRLITTGGCLGIQNSWKIPPKITESETQIQLEVCHRISLSQST</sequence>
<reference evidence="1" key="1">
    <citation type="submission" date="2017-02" db="UniProtKB">
        <authorList>
            <consortium name="WormBaseParasite"/>
        </authorList>
    </citation>
    <scope>IDENTIFICATION</scope>
</reference>
<accession>A0A0N4W5Z8</accession>
<dbReference type="AlphaFoldDB" id="A0A0N4W5Z8"/>
<organism evidence="1">
    <name type="scientific">Haemonchus placei</name>
    <name type="common">Barber's pole worm</name>
    <dbReference type="NCBI Taxonomy" id="6290"/>
    <lineage>
        <taxon>Eukaryota</taxon>
        <taxon>Metazoa</taxon>
        <taxon>Ecdysozoa</taxon>
        <taxon>Nematoda</taxon>
        <taxon>Chromadorea</taxon>
        <taxon>Rhabditida</taxon>
        <taxon>Rhabditina</taxon>
        <taxon>Rhabditomorpha</taxon>
        <taxon>Strongyloidea</taxon>
        <taxon>Trichostrongylidae</taxon>
        <taxon>Haemonchus</taxon>
    </lineage>
</organism>
<dbReference type="WBParaSite" id="HPLM_0000543501-mRNA-1">
    <property type="protein sequence ID" value="HPLM_0000543501-mRNA-1"/>
    <property type="gene ID" value="HPLM_0000543501"/>
</dbReference>
<proteinExistence type="predicted"/>
<name>A0A0N4W5Z8_HAEPC</name>